<accession>A0A8S1JCG4</accession>
<keyword evidence="2" id="KW-0539">Nucleus</keyword>
<organism evidence="5 6">
    <name type="scientific">Ostreobium quekettii</name>
    <dbReference type="NCBI Taxonomy" id="121088"/>
    <lineage>
        <taxon>Eukaryota</taxon>
        <taxon>Viridiplantae</taxon>
        <taxon>Chlorophyta</taxon>
        <taxon>core chlorophytes</taxon>
        <taxon>Ulvophyceae</taxon>
        <taxon>TCBD clade</taxon>
        <taxon>Bryopsidales</taxon>
        <taxon>Ostreobineae</taxon>
        <taxon>Ostreobiaceae</taxon>
        <taxon>Ostreobium</taxon>
    </lineage>
</organism>
<comment type="subcellular location">
    <subcellularLocation>
        <location evidence="1">Nucleus</location>
    </subcellularLocation>
</comment>
<proteinExistence type="predicted"/>
<keyword evidence="6" id="KW-1185">Reference proteome</keyword>
<dbReference type="EMBL" id="CAJHUC010002951">
    <property type="protein sequence ID" value="CAD7704757.1"/>
    <property type="molecule type" value="Genomic_DNA"/>
</dbReference>
<dbReference type="PANTHER" id="PTHR40621:SF10">
    <property type="entry name" value="BZIP DOMAIN-CONTAINING PROTEIN"/>
    <property type="match status" value="1"/>
</dbReference>
<dbReference type="AlphaFoldDB" id="A0A8S1JCG4"/>
<dbReference type="InterPro" id="IPR046347">
    <property type="entry name" value="bZIP_sf"/>
</dbReference>
<dbReference type="Gene3D" id="1.20.5.170">
    <property type="match status" value="1"/>
</dbReference>
<feature type="compositionally biased region" description="Gly residues" evidence="3">
    <location>
        <begin position="136"/>
        <end position="149"/>
    </location>
</feature>
<dbReference type="Pfam" id="PF00170">
    <property type="entry name" value="bZIP_1"/>
    <property type="match status" value="1"/>
</dbReference>
<dbReference type="Proteomes" id="UP000708148">
    <property type="component" value="Unassembled WGS sequence"/>
</dbReference>
<dbReference type="InterPro" id="IPR050936">
    <property type="entry name" value="AP-1-like"/>
</dbReference>
<feature type="compositionally biased region" description="Low complexity" evidence="3">
    <location>
        <begin position="116"/>
        <end position="135"/>
    </location>
</feature>
<dbReference type="CDD" id="cd14686">
    <property type="entry name" value="bZIP"/>
    <property type="match status" value="1"/>
</dbReference>
<reference evidence="5" key="1">
    <citation type="submission" date="2020-12" db="EMBL/GenBank/DDBJ databases">
        <authorList>
            <person name="Iha C."/>
        </authorList>
    </citation>
    <scope>NUCLEOTIDE SEQUENCE</scope>
</reference>
<dbReference type="SUPFAM" id="SSF57959">
    <property type="entry name" value="Leucine zipper domain"/>
    <property type="match status" value="1"/>
</dbReference>
<dbReference type="GO" id="GO:0000976">
    <property type="term" value="F:transcription cis-regulatory region binding"/>
    <property type="evidence" value="ECO:0007669"/>
    <property type="project" value="InterPro"/>
</dbReference>
<dbReference type="OrthoDB" id="551620at2759"/>
<name>A0A8S1JCG4_9CHLO</name>
<evidence type="ECO:0000256" key="2">
    <source>
        <dbReference type="ARBA" id="ARBA00023242"/>
    </source>
</evidence>
<dbReference type="PROSITE" id="PS50217">
    <property type="entry name" value="BZIP"/>
    <property type="match status" value="1"/>
</dbReference>
<feature type="domain" description="BZIP" evidence="4">
    <location>
        <begin position="173"/>
        <end position="232"/>
    </location>
</feature>
<feature type="region of interest" description="Disordered" evidence="3">
    <location>
        <begin position="112"/>
        <end position="188"/>
    </location>
</feature>
<dbReference type="PANTHER" id="PTHR40621">
    <property type="entry name" value="TRANSCRIPTION FACTOR KAPC-RELATED"/>
    <property type="match status" value="1"/>
</dbReference>
<dbReference type="GO" id="GO:0090575">
    <property type="term" value="C:RNA polymerase II transcription regulator complex"/>
    <property type="evidence" value="ECO:0007669"/>
    <property type="project" value="TreeGrafter"/>
</dbReference>
<evidence type="ECO:0000256" key="1">
    <source>
        <dbReference type="ARBA" id="ARBA00004123"/>
    </source>
</evidence>
<evidence type="ECO:0000313" key="5">
    <source>
        <dbReference type="EMBL" id="CAD7704757.1"/>
    </source>
</evidence>
<feature type="compositionally biased region" description="Basic residues" evidence="3">
    <location>
        <begin position="175"/>
        <end position="188"/>
    </location>
</feature>
<dbReference type="SMART" id="SM00338">
    <property type="entry name" value="BRLZ"/>
    <property type="match status" value="1"/>
</dbReference>
<dbReference type="PROSITE" id="PS00036">
    <property type="entry name" value="BZIP_BASIC"/>
    <property type="match status" value="1"/>
</dbReference>
<dbReference type="InterPro" id="IPR004827">
    <property type="entry name" value="bZIP"/>
</dbReference>
<protein>
    <recommendedName>
        <fullName evidence="4">BZIP domain-containing protein</fullName>
    </recommendedName>
</protein>
<gene>
    <name evidence="5" type="ORF">OSTQU699_LOCUS10112</name>
</gene>
<evidence type="ECO:0000313" key="6">
    <source>
        <dbReference type="Proteomes" id="UP000708148"/>
    </source>
</evidence>
<dbReference type="GO" id="GO:0001228">
    <property type="term" value="F:DNA-binding transcription activator activity, RNA polymerase II-specific"/>
    <property type="evidence" value="ECO:0007669"/>
    <property type="project" value="TreeGrafter"/>
</dbReference>
<sequence length="238" mass="24683">MDPTDLRCLTSAYAPVLQIPEGWGGSLASPIAAGYVGGPSKGDAHAGESPVALVLTDSGSVALRLPGLCAPGPGWEGGDFCPEVPTLARNVCMVEGEAVVALEGPLAIAMQGAMGSDGPSDSPSSQGQGNLMSALGGAGFHGGGAGVGGDAFHSGSGGDEEVAPGPPVMSSNEKRKLRNRKAQRKFRERQRERIAMLEDEVRDLHTKCHELEMENAKLEKENEVVRAVLDEEEVDAPE</sequence>
<evidence type="ECO:0000256" key="3">
    <source>
        <dbReference type="SAM" id="MobiDB-lite"/>
    </source>
</evidence>
<evidence type="ECO:0000259" key="4">
    <source>
        <dbReference type="PROSITE" id="PS50217"/>
    </source>
</evidence>
<comment type="caution">
    <text evidence="5">The sequence shown here is derived from an EMBL/GenBank/DDBJ whole genome shotgun (WGS) entry which is preliminary data.</text>
</comment>